<sequence length="255" mass="25210">MLLRAIPVVFAAIYFAPTVAGVASSARRIPGLRSRSLPTIPSACQAGCAPFAPFLAGAACPVTQCCSSLFETGYANCFRCIGESIHATDFSIAQEYVDVLTTSCVAEGFPLAVLTLPGQDANRTLTTALPADASAIPVFPPASGSVVRSSTAPAHSRSAVTGTATASHSRGPQISGSAPGSSTASGASKTASASAVFSSPPANSSSATAPPSLTTVFASSGAPAPSPSAPNAAPRSAGLDTVAVVVVLALQVLFV</sequence>
<evidence type="ECO:0008006" key="5">
    <source>
        <dbReference type="Google" id="ProtNLM"/>
    </source>
</evidence>
<evidence type="ECO:0000256" key="1">
    <source>
        <dbReference type="SAM" id="MobiDB-lite"/>
    </source>
</evidence>
<gene>
    <name evidence="3" type="ORF">B0H15DRAFT_950179</name>
</gene>
<comment type="caution">
    <text evidence="3">The sequence shown here is derived from an EMBL/GenBank/DDBJ whole genome shotgun (WGS) entry which is preliminary data.</text>
</comment>
<dbReference type="EMBL" id="JARJCN010000029">
    <property type="protein sequence ID" value="KAJ7087299.1"/>
    <property type="molecule type" value="Genomic_DNA"/>
</dbReference>
<dbReference type="AlphaFoldDB" id="A0AAD6XNK8"/>
<evidence type="ECO:0000256" key="2">
    <source>
        <dbReference type="SAM" id="SignalP"/>
    </source>
</evidence>
<feature type="region of interest" description="Disordered" evidence="1">
    <location>
        <begin position="147"/>
        <end position="186"/>
    </location>
</feature>
<reference evidence="3" key="1">
    <citation type="submission" date="2023-03" db="EMBL/GenBank/DDBJ databases">
        <title>Massive genome expansion in bonnet fungi (Mycena s.s.) driven by repeated elements and novel gene families across ecological guilds.</title>
        <authorList>
            <consortium name="Lawrence Berkeley National Laboratory"/>
            <person name="Harder C.B."/>
            <person name="Miyauchi S."/>
            <person name="Viragh M."/>
            <person name="Kuo A."/>
            <person name="Thoen E."/>
            <person name="Andreopoulos B."/>
            <person name="Lu D."/>
            <person name="Skrede I."/>
            <person name="Drula E."/>
            <person name="Henrissat B."/>
            <person name="Morin E."/>
            <person name="Kohler A."/>
            <person name="Barry K."/>
            <person name="LaButti K."/>
            <person name="Morin E."/>
            <person name="Salamov A."/>
            <person name="Lipzen A."/>
            <person name="Mereny Z."/>
            <person name="Hegedus B."/>
            <person name="Baldrian P."/>
            <person name="Stursova M."/>
            <person name="Weitz H."/>
            <person name="Taylor A."/>
            <person name="Grigoriev I.V."/>
            <person name="Nagy L.G."/>
            <person name="Martin F."/>
            <person name="Kauserud H."/>
        </authorList>
    </citation>
    <scope>NUCLEOTIDE SEQUENCE</scope>
    <source>
        <strain evidence="3">CBHHK173m</strain>
    </source>
</reference>
<dbReference type="Proteomes" id="UP001222325">
    <property type="component" value="Unassembled WGS sequence"/>
</dbReference>
<feature type="compositionally biased region" description="Low complexity" evidence="1">
    <location>
        <begin position="175"/>
        <end position="186"/>
    </location>
</feature>
<accession>A0AAD6XNK8</accession>
<name>A0AAD6XNK8_9AGAR</name>
<organism evidence="3 4">
    <name type="scientific">Mycena belliarum</name>
    <dbReference type="NCBI Taxonomy" id="1033014"/>
    <lineage>
        <taxon>Eukaryota</taxon>
        <taxon>Fungi</taxon>
        <taxon>Dikarya</taxon>
        <taxon>Basidiomycota</taxon>
        <taxon>Agaricomycotina</taxon>
        <taxon>Agaricomycetes</taxon>
        <taxon>Agaricomycetidae</taxon>
        <taxon>Agaricales</taxon>
        <taxon>Marasmiineae</taxon>
        <taxon>Mycenaceae</taxon>
        <taxon>Mycena</taxon>
    </lineage>
</organism>
<evidence type="ECO:0000313" key="3">
    <source>
        <dbReference type="EMBL" id="KAJ7087299.1"/>
    </source>
</evidence>
<protein>
    <recommendedName>
        <fullName evidence="5">Extracellular membrane protein CFEM domain-containing protein</fullName>
    </recommendedName>
</protein>
<feature type="compositionally biased region" description="Polar residues" evidence="1">
    <location>
        <begin position="147"/>
        <end position="174"/>
    </location>
</feature>
<feature type="signal peptide" evidence="2">
    <location>
        <begin position="1"/>
        <end position="21"/>
    </location>
</feature>
<proteinExistence type="predicted"/>
<feature type="chain" id="PRO_5042095210" description="Extracellular membrane protein CFEM domain-containing protein" evidence="2">
    <location>
        <begin position="22"/>
        <end position="255"/>
    </location>
</feature>
<keyword evidence="2" id="KW-0732">Signal</keyword>
<keyword evidence="4" id="KW-1185">Reference proteome</keyword>
<evidence type="ECO:0000313" key="4">
    <source>
        <dbReference type="Proteomes" id="UP001222325"/>
    </source>
</evidence>